<dbReference type="AlphaFoldDB" id="M0CBG2"/>
<accession>M0CBG2</accession>
<reference evidence="1 2" key="1">
    <citation type="journal article" date="2014" name="PLoS Genet.">
        <title>Phylogenetically driven sequencing of extremely halophilic archaea reveals strategies for static and dynamic osmo-response.</title>
        <authorList>
            <person name="Becker E.A."/>
            <person name="Seitzer P.M."/>
            <person name="Tritt A."/>
            <person name="Larsen D."/>
            <person name="Krusor M."/>
            <person name="Yao A.I."/>
            <person name="Wu D."/>
            <person name="Madern D."/>
            <person name="Eisen J.A."/>
            <person name="Darling A.E."/>
            <person name="Facciotti M.T."/>
        </authorList>
    </citation>
    <scope>NUCLEOTIDE SEQUENCE [LARGE SCALE GENOMIC DNA]</scope>
    <source>
        <strain evidence="1 2">2-9-1</strain>
    </source>
</reference>
<evidence type="ECO:0000313" key="2">
    <source>
        <dbReference type="Proteomes" id="UP000011626"/>
    </source>
</evidence>
<sequence length="217" mass="23730">MSENLSRDLLLGEVRLGTPDTLQYVERVQQEVPAPTGRVDDAKLLRVLEVGRLALFFGGDEIGAEIGDVGRLIGGERPVLALVRGDPFLRFDDVLQLAGVFEVELPEGVVGEHPDDPVGRIELVRRGDVLGIEAFAIAFAAQVVEQLDVVVFVDPSEHVVGPPDLVGNLVEHSTEFLEGVVVRIDEAVCRRAIEQDLDLLGERVTCPMVRLEDSFVF</sequence>
<proteinExistence type="predicted"/>
<name>M0CBG2_9EURY</name>
<evidence type="ECO:0000313" key="1">
    <source>
        <dbReference type="EMBL" id="ELZ19692.1"/>
    </source>
</evidence>
<gene>
    <name evidence="1" type="ORF">C475_22144</name>
</gene>
<comment type="caution">
    <text evidence="1">The sequence shown here is derived from an EMBL/GenBank/DDBJ whole genome shotgun (WGS) entry which is preliminary data.</text>
</comment>
<dbReference type="Proteomes" id="UP000011626">
    <property type="component" value="Unassembled WGS sequence"/>
</dbReference>
<keyword evidence="2" id="KW-1185">Reference proteome</keyword>
<dbReference type="EMBL" id="AOIU01000049">
    <property type="protein sequence ID" value="ELZ19692.1"/>
    <property type="molecule type" value="Genomic_DNA"/>
</dbReference>
<protein>
    <submittedName>
        <fullName evidence="1">Uncharacterized protein</fullName>
    </submittedName>
</protein>
<organism evidence="1 2">
    <name type="scientific">Halosimplex carlsbadense 2-9-1</name>
    <dbReference type="NCBI Taxonomy" id="797114"/>
    <lineage>
        <taxon>Archaea</taxon>
        <taxon>Methanobacteriati</taxon>
        <taxon>Methanobacteriota</taxon>
        <taxon>Stenosarchaea group</taxon>
        <taxon>Halobacteria</taxon>
        <taxon>Halobacteriales</taxon>
        <taxon>Haloarculaceae</taxon>
        <taxon>Halosimplex</taxon>
    </lineage>
</organism>
<dbReference type="STRING" id="797114.C475_22144"/>